<dbReference type="InterPro" id="IPR036611">
    <property type="entry name" value="Trigger_fac_ribosome-bd_sf"/>
</dbReference>
<dbReference type="PIRSF" id="PIRSF003095">
    <property type="entry name" value="Trigger_factor"/>
    <property type="match status" value="1"/>
</dbReference>
<name>C0EJ50_9FIRM</name>
<reference evidence="16 17" key="2">
    <citation type="submission" date="2009-02" db="EMBL/GenBank/DDBJ databases">
        <title>Draft genome sequence of Clostridium methylpentosum (DSM 5476).</title>
        <authorList>
            <person name="Sudarsanam P."/>
            <person name="Ley R."/>
            <person name="Guruge J."/>
            <person name="Turnbaugh P.J."/>
            <person name="Mahowald M."/>
            <person name="Liep D."/>
            <person name="Gordon J."/>
        </authorList>
    </citation>
    <scope>NUCLEOTIDE SEQUENCE [LARGE SCALE GENOMIC DNA]</scope>
    <source>
        <strain evidence="16 17">DSM 5476</strain>
    </source>
</reference>
<dbReference type="AlphaFoldDB" id="C0EJ50"/>
<dbReference type="EC" id="5.2.1.8" evidence="3 12"/>
<comment type="subcellular location">
    <subcellularLocation>
        <location evidence="12">Cytoplasm</location>
    </subcellularLocation>
    <text evidence="12">About half TF is bound to the ribosome near the polypeptide exit tunnel while the other half is free in the cytoplasm.</text>
</comment>
<keyword evidence="8 12" id="KW-0413">Isomerase</keyword>
<dbReference type="InterPro" id="IPR008880">
    <property type="entry name" value="Trigger_fac_C"/>
</dbReference>
<keyword evidence="9 12" id="KW-0131">Cell cycle</keyword>
<dbReference type="InterPro" id="IPR046357">
    <property type="entry name" value="PPIase_dom_sf"/>
</dbReference>
<protein>
    <recommendedName>
        <fullName evidence="4 12">Trigger factor</fullName>
        <shortName evidence="12">TF</shortName>
        <ecNumber evidence="3 12">5.2.1.8</ecNumber>
    </recommendedName>
    <alternativeName>
        <fullName evidence="11 12">PPIase</fullName>
    </alternativeName>
</protein>
<dbReference type="STRING" id="537013.CLOSTMETH_03896"/>
<dbReference type="GO" id="GO:0043335">
    <property type="term" value="P:protein unfolding"/>
    <property type="evidence" value="ECO:0007669"/>
    <property type="project" value="TreeGrafter"/>
</dbReference>
<evidence type="ECO:0000256" key="8">
    <source>
        <dbReference type="ARBA" id="ARBA00023235"/>
    </source>
</evidence>
<dbReference type="Pfam" id="PF05698">
    <property type="entry name" value="Trigger_C"/>
    <property type="match status" value="1"/>
</dbReference>
<comment type="function">
    <text evidence="10 12">Involved in protein export. Acts as a chaperone by maintaining the newly synthesized protein in an open conformation. Functions as a peptidyl-prolyl cis-trans isomerase.</text>
</comment>
<evidence type="ECO:0000256" key="9">
    <source>
        <dbReference type="ARBA" id="ARBA00023306"/>
    </source>
</evidence>
<dbReference type="InterPro" id="IPR001179">
    <property type="entry name" value="PPIase_FKBP_dom"/>
</dbReference>
<organism evidence="16 17">
    <name type="scientific">[Clostridium] methylpentosum DSM 5476</name>
    <dbReference type="NCBI Taxonomy" id="537013"/>
    <lineage>
        <taxon>Bacteria</taxon>
        <taxon>Bacillati</taxon>
        <taxon>Bacillota</taxon>
        <taxon>Clostridia</taxon>
        <taxon>Eubacteriales</taxon>
        <taxon>Oscillospiraceae</taxon>
        <taxon>Oscillospiraceae incertae sedis</taxon>
    </lineage>
</organism>
<keyword evidence="5 12" id="KW-0132">Cell division</keyword>
<dbReference type="Pfam" id="PF05697">
    <property type="entry name" value="Trigger_N"/>
    <property type="match status" value="1"/>
</dbReference>
<dbReference type="SUPFAM" id="SSF102735">
    <property type="entry name" value="Trigger factor ribosome-binding domain"/>
    <property type="match status" value="1"/>
</dbReference>
<evidence type="ECO:0000256" key="10">
    <source>
        <dbReference type="ARBA" id="ARBA00024849"/>
    </source>
</evidence>
<comment type="similarity">
    <text evidence="2 12 14">Belongs to the FKBP-type PPIase family. Tig subfamily.</text>
</comment>
<keyword evidence="17" id="KW-1185">Reference proteome</keyword>
<evidence type="ECO:0000256" key="2">
    <source>
        <dbReference type="ARBA" id="ARBA00005464"/>
    </source>
</evidence>
<keyword evidence="6 12" id="KW-0697">Rotamase</keyword>
<evidence type="ECO:0000313" key="16">
    <source>
        <dbReference type="EMBL" id="EEG28515.1"/>
    </source>
</evidence>
<dbReference type="GO" id="GO:0051083">
    <property type="term" value="P:'de novo' cotranslational protein folding"/>
    <property type="evidence" value="ECO:0007669"/>
    <property type="project" value="TreeGrafter"/>
</dbReference>
<keyword evidence="12" id="KW-0963">Cytoplasm</keyword>
<dbReference type="NCBIfam" id="TIGR00115">
    <property type="entry name" value="tig"/>
    <property type="match status" value="1"/>
</dbReference>
<comment type="catalytic activity">
    <reaction evidence="1 12 13">
        <text>[protein]-peptidylproline (omega=180) = [protein]-peptidylproline (omega=0)</text>
        <dbReference type="Rhea" id="RHEA:16237"/>
        <dbReference type="Rhea" id="RHEA-COMP:10747"/>
        <dbReference type="Rhea" id="RHEA-COMP:10748"/>
        <dbReference type="ChEBI" id="CHEBI:83833"/>
        <dbReference type="ChEBI" id="CHEBI:83834"/>
        <dbReference type="EC" id="5.2.1.8"/>
    </reaction>
</comment>
<evidence type="ECO:0000256" key="7">
    <source>
        <dbReference type="ARBA" id="ARBA00023186"/>
    </source>
</evidence>
<dbReference type="Proteomes" id="UP000003340">
    <property type="component" value="Unassembled WGS sequence"/>
</dbReference>
<reference evidence="16 17" key="1">
    <citation type="submission" date="2009-01" db="EMBL/GenBank/DDBJ databases">
        <authorList>
            <person name="Fulton L."/>
            <person name="Clifton S."/>
            <person name="Fulton B."/>
            <person name="Xu J."/>
            <person name="Minx P."/>
            <person name="Pepin K.H."/>
            <person name="Johnson M."/>
            <person name="Bhonagiri V."/>
            <person name="Nash W.E."/>
            <person name="Mardis E.R."/>
            <person name="Wilson R.K."/>
        </authorList>
    </citation>
    <scope>NUCLEOTIDE SEQUENCE [LARGE SCALE GENOMIC DNA]</scope>
    <source>
        <strain evidence="16 17">DSM 5476</strain>
    </source>
</reference>
<dbReference type="EMBL" id="ACEC01000136">
    <property type="protein sequence ID" value="EEG28515.1"/>
    <property type="molecule type" value="Genomic_DNA"/>
</dbReference>
<dbReference type="InterPro" id="IPR037041">
    <property type="entry name" value="Trigger_fac_C_sf"/>
</dbReference>
<dbReference type="eggNOG" id="COG0544">
    <property type="taxonomic scope" value="Bacteria"/>
</dbReference>
<feature type="domain" description="PPIase FKBP-type" evidence="15">
    <location>
        <begin position="164"/>
        <end position="263"/>
    </location>
</feature>
<proteinExistence type="inferred from homology"/>
<gene>
    <name evidence="12 16" type="primary">tig</name>
    <name evidence="16" type="ORF">CLOSTMETH_03896</name>
</gene>
<dbReference type="GO" id="GO:0051301">
    <property type="term" value="P:cell division"/>
    <property type="evidence" value="ECO:0007669"/>
    <property type="project" value="UniProtKB-KW"/>
</dbReference>
<evidence type="ECO:0000256" key="5">
    <source>
        <dbReference type="ARBA" id="ARBA00022618"/>
    </source>
</evidence>
<comment type="domain">
    <text evidence="12">Consists of 3 domains; the N-terminus binds the ribosome, the middle domain has PPIase activity, while the C-terminus has intrinsic chaperone activity on its own.</text>
</comment>
<dbReference type="Gene3D" id="3.10.50.40">
    <property type="match status" value="1"/>
</dbReference>
<dbReference type="GO" id="GO:0003755">
    <property type="term" value="F:peptidyl-prolyl cis-trans isomerase activity"/>
    <property type="evidence" value="ECO:0007669"/>
    <property type="project" value="UniProtKB-UniRule"/>
</dbReference>
<dbReference type="InterPro" id="IPR008881">
    <property type="entry name" value="Trigger_fac_ribosome-bd_bac"/>
</dbReference>
<evidence type="ECO:0000256" key="11">
    <source>
        <dbReference type="ARBA" id="ARBA00029986"/>
    </source>
</evidence>
<dbReference type="Pfam" id="PF00254">
    <property type="entry name" value="FKBP_C"/>
    <property type="match status" value="1"/>
</dbReference>
<evidence type="ECO:0000256" key="4">
    <source>
        <dbReference type="ARBA" id="ARBA00016902"/>
    </source>
</evidence>
<dbReference type="PROSITE" id="PS50059">
    <property type="entry name" value="FKBP_PPIASE"/>
    <property type="match status" value="1"/>
</dbReference>
<dbReference type="GO" id="GO:0044183">
    <property type="term" value="F:protein folding chaperone"/>
    <property type="evidence" value="ECO:0007669"/>
    <property type="project" value="TreeGrafter"/>
</dbReference>
<evidence type="ECO:0000256" key="3">
    <source>
        <dbReference type="ARBA" id="ARBA00013194"/>
    </source>
</evidence>
<accession>C0EJ50</accession>
<dbReference type="GO" id="GO:0005737">
    <property type="term" value="C:cytoplasm"/>
    <property type="evidence" value="ECO:0007669"/>
    <property type="project" value="UniProtKB-SubCell"/>
</dbReference>
<dbReference type="Gene3D" id="3.30.70.1050">
    <property type="entry name" value="Trigger factor ribosome-binding domain"/>
    <property type="match status" value="1"/>
</dbReference>
<dbReference type="InterPro" id="IPR027304">
    <property type="entry name" value="Trigger_fact/SurA_dom_sf"/>
</dbReference>
<evidence type="ECO:0000259" key="15">
    <source>
        <dbReference type="PROSITE" id="PS50059"/>
    </source>
</evidence>
<evidence type="ECO:0000313" key="17">
    <source>
        <dbReference type="Proteomes" id="UP000003340"/>
    </source>
</evidence>
<dbReference type="GO" id="GO:0015031">
    <property type="term" value="P:protein transport"/>
    <property type="evidence" value="ECO:0007669"/>
    <property type="project" value="UniProtKB-UniRule"/>
</dbReference>
<sequence length="440" mass="49528">MALMKSDNVATNKYEVEVSVDAATFDTACNAAYRKNIKKINVPGFRRGKAPRKIVEKMYGESIFFDDAIDAVYPKALSEAIEEAGLDVIAVESLEPIEASAEKGLSFKATCITKPVVEVKDYKGIKVTKSVKTVSDEDVAAELDKMRERNGRVIIVEDRPAQDGDMATFDFEGFLDGEAFEGGKAEKYTLKLGSGQFIPGFEEQIVGKSIGEEFDVNVTFPEDYHAEELKGQSCLFKCKLHELKATELPDADDEFAKDVSEFDTLDELKVDIKKHLEEQNAKAMEADVEEQIIGNVVENMTGEIPEVMYEKRIDELMRDFEYRLSSQGMNLEMYMQYTGQDREAIRGQFLPQAEKQVKVRLALEKVVELEKVEVPEEELSAEYAKLAEQYKMEEDKVRGYIPEADLKLDLAVNKVIAMLKDSADITEVEEVKEDEAKDAE</sequence>
<evidence type="ECO:0000256" key="14">
    <source>
        <dbReference type="RuleBase" id="RU003914"/>
    </source>
</evidence>
<dbReference type="PANTHER" id="PTHR30560:SF3">
    <property type="entry name" value="TRIGGER FACTOR-LIKE PROTEIN TIG, CHLOROPLASTIC"/>
    <property type="match status" value="1"/>
</dbReference>
<dbReference type="GO" id="GO:0043022">
    <property type="term" value="F:ribosome binding"/>
    <property type="evidence" value="ECO:0007669"/>
    <property type="project" value="TreeGrafter"/>
</dbReference>
<evidence type="ECO:0000256" key="12">
    <source>
        <dbReference type="HAMAP-Rule" id="MF_00303"/>
    </source>
</evidence>
<dbReference type="PANTHER" id="PTHR30560">
    <property type="entry name" value="TRIGGER FACTOR CHAPERONE AND PEPTIDYL-PROLYL CIS/TRANS ISOMERASE"/>
    <property type="match status" value="1"/>
</dbReference>
<dbReference type="FunFam" id="3.10.50.40:FF:000001">
    <property type="entry name" value="Trigger factor"/>
    <property type="match status" value="1"/>
</dbReference>
<dbReference type="HOGENOM" id="CLU_033058_3_2_9"/>
<evidence type="ECO:0000256" key="1">
    <source>
        <dbReference type="ARBA" id="ARBA00000971"/>
    </source>
</evidence>
<dbReference type="SUPFAM" id="SSF109998">
    <property type="entry name" value="Triger factor/SurA peptide-binding domain-like"/>
    <property type="match status" value="1"/>
</dbReference>
<dbReference type="InterPro" id="IPR005215">
    <property type="entry name" value="Trig_fac"/>
</dbReference>
<keyword evidence="7 12" id="KW-0143">Chaperone</keyword>
<dbReference type="HAMAP" id="MF_00303">
    <property type="entry name" value="Trigger_factor_Tig"/>
    <property type="match status" value="1"/>
</dbReference>
<comment type="caution">
    <text evidence="16">The sequence shown here is derived from an EMBL/GenBank/DDBJ whole genome shotgun (WGS) entry which is preliminary data.</text>
</comment>
<evidence type="ECO:0000256" key="6">
    <source>
        <dbReference type="ARBA" id="ARBA00023110"/>
    </source>
</evidence>
<evidence type="ECO:0000256" key="13">
    <source>
        <dbReference type="PROSITE-ProRule" id="PRU00277"/>
    </source>
</evidence>
<dbReference type="Gene3D" id="1.10.3120.10">
    <property type="entry name" value="Trigger factor, C-terminal domain"/>
    <property type="match status" value="1"/>
</dbReference>
<dbReference type="SUPFAM" id="SSF54534">
    <property type="entry name" value="FKBP-like"/>
    <property type="match status" value="1"/>
</dbReference>